<evidence type="ECO:0000256" key="11">
    <source>
        <dbReference type="ARBA" id="ARBA00022984"/>
    </source>
</evidence>
<evidence type="ECO:0000313" key="21">
    <source>
        <dbReference type="EMBL" id="PLK59424.1"/>
    </source>
</evidence>
<dbReference type="GO" id="GO:0016020">
    <property type="term" value="C:membrane"/>
    <property type="evidence" value="ECO:0007669"/>
    <property type="project" value="GOC"/>
</dbReference>
<dbReference type="Pfam" id="PF00132">
    <property type="entry name" value="Hexapep"/>
    <property type="match status" value="1"/>
</dbReference>
<comment type="caution">
    <text evidence="18">Lacks conserved residue(s) required for the propagation of feature annotation.</text>
</comment>
<comment type="pathway">
    <text evidence="18">Nucleotide-sugar biosynthesis; UDP-N-acetyl-alpha-D-glucosamine biosynthesis; UDP-N-acetyl-alpha-D-glucosamine from N-acetyl-alpha-D-glucosamine 1-phosphate: step 1/1.</text>
</comment>
<reference evidence="21 22" key="1">
    <citation type="submission" date="2017-06" db="EMBL/GenBank/DDBJ databases">
        <title>Metabolic interaction between xylem feeders and their symbionts.</title>
        <authorList>
            <person name="Chouaia B."/>
        </authorList>
    </citation>
    <scope>NUCLEOTIDE SEQUENCE [LARGE SCALE GENOMIC DNA]</scope>
    <source>
        <strain evidence="21 22">Gra</strain>
    </source>
</reference>
<feature type="active site" description="Proton acceptor" evidence="18">
    <location>
        <position position="365"/>
    </location>
</feature>
<dbReference type="PANTHER" id="PTHR43584">
    <property type="entry name" value="NUCLEOTIDYL TRANSFERASE"/>
    <property type="match status" value="1"/>
</dbReference>
<evidence type="ECO:0000256" key="6">
    <source>
        <dbReference type="ARBA" id="ARBA00022695"/>
    </source>
</evidence>
<evidence type="ECO:0000313" key="22">
    <source>
        <dbReference type="Proteomes" id="UP000234253"/>
    </source>
</evidence>
<dbReference type="Gene3D" id="3.90.550.10">
    <property type="entry name" value="Spore Coat Polysaccharide Biosynthesis Protein SpsA, Chain A"/>
    <property type="match status" value="1"/>
</dbReference>
<evidence type="ECO:0000256" key="7">
    <source>
        <dbReference type="ARBA" id="ARBA00022723"/>
    </source>
</evidence>
<feature type="domain" description="MobA-like NTP transferase" evidence="19">
    <location>
        <begin position="9"/>
        <end position="136"/>
    </location>
</feature>
<evidence type="ECO:0000256" key="8">
    <source>
        <dbReference type="ARBA" id="ARBA00022737"/>
    </source>
</evidence>
<dbReference type="Proteomes" id="UP000234253">
    <property type="component" value="Unassembled WGS sequence"/>
</dbReference>
<feature type="binding site" evidence="18">
    <location>
        <position position="142"/>
    </location>
    <ligand>
        <name>UDP-N-acetyl-alpha-D-glucosamine</name>
        <dbReference type="ChEBI" id="CHEBI:57705"/>
    </ligand>
</feature>
<keyword evidence="6 18" id="KW-0548">Nucleotidyltransferase</keyword>
<dbReference type="CDD" id="cd02540">
    <property type="entry name" value="GT2_GlmU_N_bac"/>
    <property type="match status" value="1"/>
</dbReference>
<comment type="cofactor">
    <cofactor evidence="18">
        <name>Mg(2+)</name>
        <dbReference type="ChEBI" id="CHEBI:18420"/>
    </cofactor>
    <text evidence="18">Binds 1 Mg(2+) ion per subunit.</text>
</comment>
<evidence type="ECO:0000256" key="4">
    <source>
        <dbReference type="ARBA" id="ARBA00022490"/>
    </source>
</evidence>
<dbReference type="GO" id="GO:0009252">
    <property type="term" value="P:peptidoglycan biosynthetic process"/>
    <property type="evidence" value="ECO:0007669"/>
    <property type="project" value="UniProtKB-UniRule"/>
</dbReference>
<feature type="domain" description="Mannose-1-phosphate guanyltransferase C-terminal" evidence="20">
    <location>
        <begin position="276"/>
        <end position="353"/>
    </location>
</feature>
<feature type="binding site" evidence="18">
    <location>
        <position position="382"/>
    </location>
    <ligand>
        <name>acetyl-CoA</name>
        <dbReference type="ChEBI" id="CHEBI:57288"/>
    </ligand>
</feature>
<keyword evidence="13 18" id="KW-0012">Acyltransferase</keyword>
<evidence type="ECO:0000256" key="17">
    <source>
        <dbReference type="ARBA" id="ARBA00049628"/>
    </source>
</evidence>
<feature type="binding site" evidence="18">
    <location>
        <position position="25"/>
    </location>
    <ligand>
        <name>UDP-N-acetyl-alpha-D-glucosamine</name>
        <dbReference type="ChEBI" id="CHEBI:57705"/>
    </ligand>
</feature>
<dbReference type="GO" id="GO:0019134">
    <property type="term" value="F:glucosamine-1-phosphate N-acetyltransferase activity"/>
    <property type="evidence" value="ECO:0007669"/>
    <property type="project" value="UniProtKB-UniRule"/>
</dbReference>
<protein>
    <recommendedName>
        <fullName evidence="18">Bifunctional protein GlmU</fullName>
    </recommendedName>
    <domain>
        <recommendedName>
            <fullName evidence="18">UDP-N-acetylglucosamine pyrophosphorylase</fullName>
            <ecNumber evidence="18">2.7.7.23</ecNumber>
        </recommendedName>
        <alternativeName>
            <fullName evidence="18">N-acetylglucosamine-1-phosphate uridyltransferase</fullName>
        </alternativeName>
    </domain>
    <domain>
        <recommendedName>
            <fullName evidence="18">Glucosamine-1-phosphate N-acetyltransferase</fullName>
            <ecNumber evidence="18">2.3.1.157</ecNumber>
        </recommendedName>
    </domain>
</protein>
<dbReference type="PROSITE" id="PS00101">
    <property type="entry name" value="HEXAPEP_TRANSFERASES"/>
    <property type="match status" value="2"/>
</dbReference>
<comment type="similarity">
    <text evidence="3 18">In the N-terminal section; belongs to the N-acetylglucosamine-1-phosphate uridyltransferase family.</text>
</comment>
<dbReference type="GO" id="GO:0005737">
    <property type="term" value="C:cytoplasm"/>
    <property type="evidence" value="ECO:0007669"/>
    <property type="project" value="UniProtKB-SubCell"/>
</dbReference>
<gene>
    <name evidence="18 21" type="primary">glmU</name>
    <name evidence="21" type="ORF">CEX73_00065</name>
</gene>
<feature type="region of interest" description="Linker" evidence="18">
    <location>
        <begin position="232"/>
        <end position="252"/>
    </location>
</feature>
<name>A0A2N4XXP5_9GAMM</name>
<dbReference type="GO" id="GO:0071555">
    <property type="term" value="P:cell wall organization"/>
    <property type="evidence" value="ECO:0007669"/>
    <property type="project" value="UniProtKB-KW"/>
</dbReference>
<feature type="binding site" evidence="18">
    <location>
        <begin position="105"/>
        <end position="107"/>
    </location>
    <ligand>
        <name>UDP-N-acetyl-alpha-D-glucosamine</name>
        <dbReference type="ChEBI" id="CHEBI:57705"/>
    </ligand>
</feature>
<sequence length="458" mass="50611">MSKQKLSIVILAAGKSTRMNSHLPKVLHHLAGKPIIQYVIDAAMQLNATNIYLIYGAYGTLLQQQLAKKNHSLNWVKQIEQCGTGHAVQQVIPVLDDDEKVLILYGDVPLISPKTLERLLAAHPEQGISLLTAKLDNPDGYGRILYKNKEIIGIIEHQEANQEQQLINEINTGILVARGNNLKRWLKKLTNKNTLKEFYLTDIITLAWQEGQIINVVHPERLSEIKGVNNCLQLAILERIYQQEQAERLLLAGVKIADPTRFELRGELQHGYDLYIDTNVIIEGKVTIGNQVTIGTGSVIKNTVINNNVVIKPYSIIEYSHLATRSTVGPFAHLCSGSELQEDAYVGNFVEINRSLLGKQSKVAHLSYLGDAQIGTKVNIGAGTITCNYDGANKHKTIIGDNVFIGSDSQLIAPITIGNGATIGAGTTVTNDIASNETIISRIRQFPILNWQRPVKKF</sequence>
<evidence type="ECO:0000259" key="20">
    <source>
        <dbReference type="Pfam" id="PF25087"/>
    </source>
</evidence>
<comment type="catalytic activity">
    <reaction evidence="15 18">
        <text>alpha-D-glucosamine 1-phosphate + acetyl-CoA = N-acetyl-alpha-D-glucosamine 1-phosphate + CoA + H(+)</text>
        <dbReference type="Rhea" id="RHEA:13725"/>
        <dbReference type="ChEBI" id="CHEBI:15378"/>
        <dbReference type="ChEBI" id="CHEBI:57287"/>
        <dbReference type="ChEBI" id="CHEBI:57288"/>
        <dbReference type="ChEBI" id="CHEBI:57776"/>
        <dbReference type="ChEBI" id="CHEBI:58516"/>
        <dbReference type="EC" id="2.3.1.157"/>
    </reaction>
</comment>
<evidence type="ECO:0000256" key="9">
    <source>
        <dbReference type="ARBA" id="ARBA00022842"/>
    </source>
</evidence>
<dbReference type="GO" id="GO:0009245">
    <property type="term" value="P:lipid A biosynthetic process"/>
    <property type="evidence" value="ECO:0007669"/>
    <property type="project" value="UniProtKB-UniRule"/>
</dbReference>
<evidence type="ECO:0000256" key="18">
    <source>
        <dbReference type="HAMAP-Rule" id="MF_01631"/>
    </source>
</evidence>
<comment type="caution">
    <text evidence="21">The sequence shown here is derived from an EMBL/GenBank/DDBJ whole genome shotgun (WGS) entry which is preliminary data.</text>
</comment>
<keyword evidence="5 18" id="KW-0808">Transferase</keyword>
<dbReference type="GO" id="GO:0000902">
    <property type="term" value="P:cell morphogenesis"/>
    <property type="evidence" value="ECO:0007669"/>
    <property type="project" value="UniProtKB-UniRule"/>
</dbReference>
<keyword evidence="11 18" id="KW-0573">Peptidoglycan synthesis</keyword>
<dbReference type="AlphaFoldDB" id="A0A2N4XXP5"/>
<comment type="catalytic activity">
    <reaction evidence="16 18">
        <text>N-acetyl-alpha-D-glucosamine 1-phosphate + UTP + H(+) = UDP-N-acetyl-alpha-D-glucosamine + diphosphate</text>
        <dbReference type="Rhea" id="RHEA:13509"/>
        <dbReference type="ChEBI" id="CHEBI:15378"/>
        <dbReference type="ChEBI" id="CHEBI:33019"/>
        <dbReference type="ChEBI" id="CHEBI:46398"/>
        <dbReference type="ChEBI" id="CHEBI:57705"/>
        <dbReference type="ChEBI" id="CHEBI:57776"/>
        <dbReference type="EC" id="2.7.7.23"/>
    </reaction>
</comment>
<dbReference type="RefSeq" id="WP_101626625.1">
    <property type="nucleotide sequence ID" value="NZ_NJPO01000003.1"/>
</dbReference>
<keyword evidence="10 18" id="KW-0133">Cell shape</keyword>
<evidence type="ECO:0000256" key="15">
    <source>
        <dbReference type="ARBA" id="ARBA00048247"/>
    </source>
</evidence>
<dbReference type="UniPathway" id="UPA00973"/>
<dbReference type="EMBL" id="NJPO01000003">
    <property type="protein sequence ID" value="PLK59424.1"/>
    <property type="molecule type" value="Genomic_DNA"/>
</dbReference>
<dbReference type="NCBIfam" id="TIGR01173">
    <property type="entry name" value="glmU"/>
    <property type="match status" value="1"/>
</dbReference>
<dbReference type="GO" id="GO:0003977">
    <property type="term" value="F:UDP-N-acetylglucosamine diphosphorylase activity"/>
    <property type="evidence" value="ECO:0007669"/>
    <property type="project" value="UniProtKB-UniRule"/>
</dbReference>
<comment type="similarity">
    <text evidence="2 18">In the C-terminal section; belongs to the transferase hexapeptide repeat family.</text>
</comment>
<feature type="binding site" evidence="18">
    <location>
        <position position="229"/>
    </location>
    <ligand>
        <name>UDP-N-acetyl-alpha-D-glucosamine</name>
        <dbReference type="ChEBI" id="CHEBI:57705"/>
    </ligand>
</feature>
<dbReference type="PANTHER" id="PTHR43584:SF3">
    <property type="entry name" value="BIFUNCTIONAL PROTEIN GLMU"/>
    <property type="match status" value="1"/>
</dbReference>
<evidence type="ECO:0000256" key="5">
    <source>
        <dbReference type="ARBA" id="ARBA00022679"/>
    </source>
</evidence>
<feature type="binding site" evidence="18">
    <location>
        <position position="171"/>
    </location>
    <ligand>
        <name>UDP-N-acetyl-alpha-D-glucosamine</name>
        <dbReference type="ChEBI" id="CHEBI:57705"/>
    </ligand>
</feature>
<feature type="binding site" evidence="18">
    <location>
        <position position="78"/>
    </location>
    <ligand>
        <name>UDP-N-acetyl-alpha-D-glucosamine</name>
        <dbReference type="ChEBI" id="CHEBI:57705"/>
    </ligand>
</feature>
<organism evidence="21 22">
    <name type="scientific">Candidatus Palibaumannia cicadellinicola</name>
    <dbReference type="NCBI Taxonomy" id="186490"/>
    <lineage>
        <taxon>Bacteria</taxon>
        <taxon>Pseudomonadati</taxon>
        <taxon>Pseudomonadota</taxon>
        <taxon>Gammaproteobacteria</taxon>
        <taxon>Candidatus Palibaumannia</taxon>
    </lineage>
</organism>
<evidence type="ECO:0000259" key="19">
    <source>
        <dbReference type="Pfam" id="PF12804"/>
    </source>
</evidence>
<dbReference type="InterPro" id="IPR001451">
    <property type="entry name" value="Hexapep"/>
</dbReference>
<evidence type="ECO:0000256" key="16">
    <source>
        <dbReference type="ARBA" id="ARBA00048493"/>
    </source>
</evidence>
<feature type="binding site" evidence="18">
    <location>
        <position position="407"/>
    </location>
    <ligand>
        <name>acetyl-CoA</name>
        <dbReference type="ChEBI" id="CHEBI:57288"/>
    </ligand>
</feature>
<evidence type="ECO:0000256" key="14">
    <source>
        <dbReference type="ARBA" id="ARBA00023316"/>
    </source>
</evidence>
<dbReference type="Pfam" id="PF12804">
    <property type="entry name" value="NTP_transf_3"/>
    <property type="match status" value="1"/>
</dbReference>
<dbReference type="InterPro" id="IPR056729">
    <property type="entry name" value="GMPPB_C"/>
</dbReference>
<feature type="binding site" evidence="18">
    <location>
        <position position="156"/>
    </location>
    <ligand>
        <name>UDP-N-acetyl-alpha-D-glucosamine</name>
        <dbReference type="ChEBI" id="CHEBI:57705"/>
    </ligand>
</feature>
<dbReference type="InterPro" id="IPR029044">
    <property type="entry name" value="Nucleotide-diphossugar_trans"/>
</dbReference>
<dbReference type="InterPro" id="IPR050065">
    <property type="entry name" value="GlmU-like"/>
</dbReference>
<dbReference type="InterPro" id="IPR018357">
    <property type="entry name" value="Hexapep_transf_CS"/>
</dbReference>
<dbReference type="Gene3D" id="2.160.10.10">
    <property type="entry name" value="Hexapeptide repeat proteins"/>
    <property type="match status" value="1"/>
</dbReference>
<accession>A0A2N4XXP5</accession>
<keyword evidence="7 18" id="KW-0479">Metal-binding</keyword>
<evidence type="ECO:0000256" key="13">
    <source>
        <dbReference type="ARBA" id="ARBA00023315"/>
    </source>
</evidence>
<comment type="pathway">
    <text evidence="18">Nucleotide-sugar biosynthesis; UDP-N-acetyl-alpha-D-glucosamine biosynthesis; N-acetyl-alpha-D-glucosamine 1-phosphate from alpha-D-glucosamine 6-phosphate (route II): step 2/2.</text>
</comment>
<dbReference type="Pfam" id="PF25087">
    <property type="entry name" value="GMPPB_C"/>
    <property type="match status" value="1"/>
</dbReference>
<comment type="subunit">
    <text evidence="18">Homotrimer.</text>
</comment>
<feature type="binding site" evidence="18">
    <location>
        <position position="442"/>
    </location>
    <ligand>
        <name>acetyl-CoA</name>
        <dbReference type="ChEBI" id="CHEBI:57288"/>
    </ligand>
</feature>
<dbReference type="GO" id="GO:0000287">
    <property type="term" value="F:magnesium ion binding"/>
    <property type="evidence" value="ECO:0007669"/>
    <property type="project" value="UniProtKB-UniRule"/>
</dbReference>
<dbReference type="InterPro" id="IPR038009">
    <property type="entry name" value="GlmU_C_LbH"/>
</dbReference>
<dbReference type="GO" id="GO:0008360">
    <property type="term" value="P:regulation of cell shape"/>
    <property type="evidence" value="ECO:0007669"/>
    <property type="project" value="UniProtKB-KW"/>
</dbReference>
<dbReference type="EC" id="2.3.1.157" evidence="18"/>
<keyword evidence="4 18" id="KW-0963">Cytoplasm</keyword>
<dbReference type="OrthoDB" id="9775031at2"/>
<evidence type="ECO:0000256" key="10">
    <source>
        <dbReference type="ARBA" id="ARBA00022960"/>
    </source>
</evidence>
<feature type="binding site" evidence="18">
    <location>
        <position position="107"/>
    </location>
    <ligand>
        <name>Mg(2+)</name>
        <dbReference type="ChEBI" id="CHEBI:18420"/>
    </ligand>
</feature>
<feature type="binding site" evidence="18">
    <location>
        <position position="425"/>
    </location>
    <ligand>
        <name>acetyl-CoA</name>
        <dbReference type="ChEBI" id="CHEBI:57288"/>
    </ligand>
</feature>
<keyword evidence="12 18" id="KW-0511">Multifunctional enzyme</keyword>
<keyword evidence="8 18" id="KW-0677">Repeat</keyword>
<dbReference type="InterPro" id="IPR005882">
    <property type="entry name" value="Bifunctional_GlmU"/>
</dbReference>
<comment type="function">
    <text evidence="17 18">Catalyzes the last two sequential reactions in the de novo biosynthetic pathway for UDP-N-acetylglucosamine (UDP-GlcNAc). The C-terminal domain catalyzes the transfer of acetyl group from acetyl coenzyme A to glucosamine-1-phosphate (GlcN-1-P) to produce N-acetylglucosamine-1-phosphate (GlcNAc-1-P), which is converted into UDP-GlcNAc by the transfer of uridine 5-monophosphate (from uridine 5-triphosphate), a reaction catalyzed by the N-terminal domain.</text>
</comment>
<feature type="binding site" evidence="18">
    <location>
        <begin position="83"/>
        <end position="84"/>
    </location>
    <ligand>
        <name>UDP-N-acetyl-alpha-D-glucosamine</name>
        <dbReference type="ChEBI" id="CHEBI:57705"/>
    </ligand>
</feature>
<dbReference type="InterPro" id="IPR025877">
    <property type="entry name" value="MobA-like_NTP_Trfase"/>
</dbReference>
<keyword evidence="14 18" id="KW-0961">Cell wall biogenesis/degradation</keyword>
<dbReference type="UniPathway" id="UPA00113">
    <property type="reaction ID" value="UER00532"/>
</dbReference>
<dbReference type="SUPFAM" id="SSF51161">
    <property type="entry name" value="Trimeric LpxA-like enzymes"/>
    <property type="match status" value="1"/>
</dbReference>
<dbReference type="HAMAP" id="MF_01631">
    <property type="entry name" value="GlmU"/>
    <property type="match status" value="1"/>
</dbReference>
<feature type="binding site" evidence="18">
    <location>
        <position position="379"/>
    </location>
    <ligand>
        <name>UDP-N-acetyl-alpha-D-glucosamine</name>
        <dbReference type="ChEBI" id="CHEBI:57705"/>
    </ligand>
</feature>
<feature type="region of interest" description="N-acetyltransferase" evidence="18">
    <location>
        <begin position="253"/>
        <end position="458"/>
    </location>
</feature>
<evidence type="ECO:0000256" key="12">
    <source>
        <dbReference type="ARBA" id="ARBA00023268"/>
    </source>
</evidence>
<feature type="region of interest" description="Pyrophosphorylase" evidence="18">
    <location>
        <begin position="1"/>
        <end position="231"/>
    </location>
</feature>
<dbReference type="SUPFAM" id="SSF53448">
    <property type="entry name" value="Nucleotide-diphospho-sugar transferases"/>
    <property type="match status" value="1"/>
</dbReference>
<evidence type="ECO:0000256" key="1">
    <source>
        <dbReference type="ARBA" id="ARBA00004496"/>
    </source>
</evidence>
<evidence type="ECO:0000256" key="3">
    <source>
        <dbReference type="ARBA" id="ARBA00007947"/>
    </source>
</evidence>
<feature type="binding site" evidence="18">
    <location>
        <begin position="11"/>
        <end position="14"/>
    </location>
    <ligand>
        <name>UDP-N-acetyl-alpha-D-glucosamine</name>
        <dbReference type="ChEBI" id="CHEBI:57705"/>
    </ligand>
</feature>
<comment type="subcellular location">
    <subcellularLocation>
        <location evidence="1 18">Cytoplasm</location>
    </subcellularLocation>
</comment>
<proteinExistence type="inferred from homology"/>
<feature type="binding site" evidence="18">
    <location>
        <begin position="388"/>
        <end position="389"/>
    </location>
    <ligand>
        <name>acetyl-CoA</name>
        <dbReference type="ChEBI" id="CHEBI:57288"/>
    </ligand>
</feature>
<evidence type="ECO:0000256" key="2">
    <source>
        <dbReference type="ARBA" id="ARBA00007707"/>
    </source>
</evidence>
<feature type="binding site" evidence="18">
    <location>
        <position position="368"/>
    </location>
    <ligand>
        <name>UDP-N-acetyl-alpha-D-glucosamine</name>
        <dbReference type="ChEBI" id="CHEBI:57705"/>
    </ligand>
</feature>
<dbReference type="CDD" id="cd03353">
    <property type="entry name" value="LbH_GlmU_C"/>
    <property type="match status" value="1"/>
</dbReference>
<dbReference type="GO" id="GO:0006048">
    <property type="term" value="P:UDP-N-acetylglucosamine biosynthetic process"/>
    <property type="evidence" value="ECO:0007669"/>
    <property type="project" value="UniProtKB-UniPathway"/>
</dbReference>
<dbReference type="InterPro" id="IPR011004">
    <property type="entry name" value="Trimer_LpxA-like_sf"/>
</dbReference>
<dbReference type="EC" id="2.7.7.23" evidence="18"/>
<keyword evidence="9 18" id="KW-0460">Magnesium</keyword>
<comment type="pathway">
    <text evidence="18">Bacterial outer membrane biogenesis; LPS lipid A biosynthesis.</text>
</comment>
<feature type="binding site" evidence="18">
    <location>
        <position position="229"/>
    </location>
    <ligand>
        <name>Mg(2+)</name>
        <dbReference type="ChEBI" id="CHEBI:18420"/>
    </ligand>
</feature>